<name>A0ABT2AE33_9BURK</name>
<accession>A0ABT2AE33</accession>
<protein>
    <submittedName>
        <fullName evidence="1">DUF6236 family protein</fullName>
    </submittedName>
</protein>
<organism evidence="1 2">
    <name type="scientific">Massilia norwichensis</name>
    <dbReference type="NCBI Taxonomy" id="1442366"/>
    <lineage>
        <taxon>Bacteria</taxon>
        <taxon>Pseudomonadati</taxon>
        <taxon>Pseudomonadota</taxon>
        <taxon>Betaproteobacteria</taxon>
        <taxon>Burkholderiales</taxon>
        <taxon>Oxalobacteraceae</taxon>
        <taxon>Telluria group</taxon>
        <taxon>Massilia</taxon>
    </lineage>
</organism>
<reference evidence="1 2" key="1">
    <citation type="submission" date="2022-08" db="EMBL/GenBank/DDBJ databases">
        <title>Reclassification of Massilia species as members of the genera Telluria, Duganella, Pseudoduganella, Mokoshia gen. nov. and Zemynaea gen. nov. using orthogonal and non-orthogonal genome-based approaches.</title>
        <authorList>
            <person name="Bowman J.P."/>
        </authorList>
    </citation>
    <scope>NUCLEOTIDE SEQUENCE [LARGE SCALE GENOMIC DNA]</scope>
    <source>
        <strain evidence="1 2">LMG 28164</strain>
    </source>
</reference>
<gene>
    <name evidence="1" type="ORF">NX782_25140</name>
</gene>
<sequence length="341" mass="38088">MSNKALYFPYIEVPNTSWTTQAILYWDKLASIVPMDHLHAPEQMDEVTRNLMSEGLVEPIVPGMYIGAAERFSECFIEFVEQRLRRGQMYTLHEGSFRPTVRMHAEKMGEIPDFLIEAGLARQVAWGWYELDARLAHQFMAYLASVLAAVPGIDATPVTDKVVFAATLGSRYPKYNRSIHEFKAREVILKSLLPVPSGELDIHRLVRFKQQHGELLPRLREKIEAHCSAIALLPDPDARIEAIRLFVHECEDQIREIEGAMRPTFGHVVLSSLTPLFGAGLALQSTDQGSVVAYTGAALSLAGTAYQAIASIRGPRRANEGKPLAYIASARRSLALHRIDP</sequence>
<proteinExistence type="predicted"/>
<evidence type="ECO:0000313" key="2">
    <source>
        <dbReference type="Proteomes" id="UP001205560"/>
    </source>
</evidence>
<comment type="caution">
    <text evidence="1">The sequence shown here is derived from an EMBL/GenBank/DDBJ whole genome shotgun (WGS) entry which is preliminary data.</text>
</comment>
<keyword evidence="2" id="KW-1185">Reference proteome</keyword>
<dbReference type="EMBL" id="JANUGX010000045">
    <property type="protein sequence ID" value="MCS0592473.1"/>
    <property type="molecule type" value="Genomic_DNA"/>
</dbReference>
<evidence type="ECO:0000313" key="1">
    <source>
        <dbReference type="EMBL" id="MCS0592473.1"/>
    </source>
</evidence>
<dbReference type="Proteomes" id="UP001205560">
    <property type="component" value="Unassembled WGS sequence"/>
</dbReference>
<dbReference type="RefSeq" id="WP_258848242.1">
    <property type="nucleotide sequence ID" value="NZ_JANUGX010000045.1"/>
</dbReference>